<feature type="compositionally biased region" description="Polar residues" evidence="3">
    <location>
        <begin position="2190"/>
        <end position="2199"/>
    </location>
</feature>
<sequence>MIPTKFKPLVSDSSGESSSSSNSPKVTKEALEQGALIKYQEALDYERKGEWNKAEHVLKELLKTEILAQVKGEQSGVKKGLSTMGQLKYCVCLNLGNCYAKQDKLKRSLKQYGKASRLDSTDLNLWYKMGLIALKQPDLHLAASAFQAGLRCSPRHWPCVDNIVSTYYASGDMLSCLYYAHMGILMDSSFLKGWAFSMKILTDSPTMKDQFSLFYPECVFPSVPSDLDLTCSEVEQMYREVDLLREKESARFRKKISKSLVPIEMPELVRLDTWERLIKALLVILELAEQKSHEMTIYRPMILRVKRDCPTPFSIEMEETEAEESDNPESCKDEEDEDYAKSKTNGVMIEKMLSQNQKRRSARVRSTAKREEPGLSAAISSVLPSHLLPIDFKKNIESWSDDSLHTMDLYRIFKEGEDEFNQAREDTIKEENYFGSENEVKDVEEFVEYAESTKECVVDAMKRLVEKLTDKWTLQWPENLGKLYVKIYKAILKYFPDCVVDYEERTTFVQDCSVMLYGELLLKHWLVRGRHLDQPSPLESSWLGGEFCSLNLGRLAHRVNMTDNLEFYARAFWLEALLLYYCGDTEPSIRALEKILSNERLDKINVRVPNLTKHSIINKAVVTKLIKSFRRNKSLASVRDLYSEGCYDDVCAILIESLETDPKEADSEDQAISRLSQYAFLLDSLSKCGKYEDCLLWSEACLFEAINEYRRSNDEERTDLVDVLISVLNGLIACIELEGVSVLRHLSLERRSRLVQSLCGIIIYQLEAPEGTITMPITTVSPWIILHYILKSESEESKVFVSDDDIPPWMQILFIGHDYLGRRSWCCFDEGSLLFHILKIVYPMVQNLPPESKPLIKINQHVEQIFFCLYSHERKIRCRHLVSHNATGTNLGLALTWNRAQQVFLFMKPRLLPAYDSTGKCVVTPDHESLYLKLLECVPPELNASCLVPELKKFLNGQTDSLPDSTKNPYPEDIRDIYYLLAHFYFKNKLWAKTVKYCMLDLCINPDRVDSWACLALARGSQSDTMLNSCETIKSVTEFLNKAASVCRSYNKSLELDPGQSTLWIEKGNFCYSIHAYCSNILKKNQDLSLEMYQMLEDKKATMIEDANQCFLKANQLWYATQGADYPIDERWLHHYMLGKIACKRDDDPSVYINHYLKAADLLHQVGANYPAVINHAAPQLLSVESLEIYYRMHATMLKILEEHEEKQLPQATADLFKSVIGQLESSPFIVQVKTDAKVDKKPTKEESISSLTDDDFLMVTSELEAASAEIAQNENNENSQLKRKLSSEDTICEEPPSKLQILTADPEEAVPCSIKGPPQRISSTSESNEGLKTSETVAAPAVASSDQLATSSCTSSATGGETNKENSSSGSSSSTSSSSSSSSDSSSGSSDSSSSSSSSSSDSSSSSSSSCSNPSKKIKLETENSESAVTDSWIQEQDSMIDKCLAALETCHKRFSEHYKTLYNLAHFYFKSKKRKSVEKVQQLLLGPNGLFGDRKPYNFFNGVWRIPQNEIDRPGSFAAHMSRSVVLLLDVLAEVKDYKMLIDLSIQLKVEPEAEKKYLRDNEREEMSIEAAEHGAQVLRRKLLDYKPDSDEGKDFLLEVYQIYKRINRSGLKDTMYAAILTETFNKFTKESTHTLDSAIRFCAGEIAIQKQVPYSGGSSGSLPPFPTSLPSQIHPTSRILDNVSITPIEVMPPFPLPKRGRPLGPGKKRDPNEPRRPRGRPPGPSQGPRMPNPAQAFNPNSMTSFAQYQKELLRQFKESRDSSMPPTLNTLSLNLPSSVSVSCGSGNISLGQDNSSPAAVLKERPSLSIIPVSVSSGSPAASAGPKSPSTSSQSALLSINKLASKAAKRSQSPLALSMGVTSISGMSPTSIMAKGIQAIAGSTSLLTSTASALSMLPSSVQMHPIPGAAMPNPLQHLTITPTSSRANIPATTAGSSPLNQVLQPYSIAPAVPPSTSSFSSLSQPVPVSSAPSLMTPSVPVTTSSSLHPHPLSLTPTSQVPTSLPLPLTTHSSNRQVATSLAQLIQPPSSGSISISPIPAPLSAPSPLIAAAHQPSKKSSASHKSPGQPKQRLPELPKPAHTSSEYSKSRFGGSLIHSLQSSIPPQQSSNQPTLSLQHKLLAKKLNQSKIKQDSSLTQPLPSSSVGGSANPHTYSTDSKSFLSHPTPKSQSQLPSAVSGPVPKATPAFGSSPTTPMALTNPPKLPSNVMKKLPNSLTIVPSGSASRGPDPLSDMVTSASSAAPKKSFFDEIFDQNVTNAIKSFGSSITITAAKTHKLPYSTSESVPASSASHSSATTEPAPKSRKMPKKKKLSNEVIVLDD</sequence>
<dbReference type="InterPro" id="IPR033053">
    <property type="entry name" value="Hir3/CABIN1"/>
</dbReference>
<feature type="region of interest" description="Disordered" evidence="3">
    <location>
        <begin position="2276"/>
        <end position="2323"/>
    </location>
</feature>
<feature type="region of interest" description="Disordered" evidence="3">
    <location>
        <begin position="1"/>
        <end position="28"/>
    </location>
</feature>
<feature type="compositionally biased region" description="Polar residues" evidence="3">
    <location>
        <begin position="1321"/>
        <end position="1337"/>
    </location>
</feature>
<feature type="compositionally biased region" description="Low complexity" evidence="3">
    <location>
        <begin position="11"/>
        <end position="23"/>
    </location>
</feature>
<reference evidence="4 5" key="1">
    <citation type="submission" date="2023-09" db="EMBL/GenBank/DDBJ databases">
        <title>Nesidiocoris tenuis whole genome shotgun sequence.</title>
        <authorList>
            <person name="Shibata T."/>
            <person name="Shimoda M."/>
            <person name="Kobayashi T."/>
            <person name="Uehara T."/>
        </authorList>
    </citation>
    <scope>NUCLEOTIDE SEQUENCE [LARGE SCALE GENOMIC DNA]</scope>
    <source>
        <strain evidence="4 5">Japan</strain>
    </source>
</reference>
<evidence type="ECO:0000313" key="4">
    <source>
        <dbReference type="EMBL" id="BES95231.1"/>
    </source>
</evidence>
<dbReference type="Gene3D" id="1.25.40.10">
    <property type="entry name" value="Tetratricopeptide repeat domain"/>
    <property type="match status" value="1"/>
</dbReference>
<comment type="subcellular location">
    <subcellularLocation>
        <location evidence="1">Nucleus</location>
    </subcellularLocation>
</comment>
<feature type="compositionally biased region" description="Acidic residues" evidence="3">
    <location>
        <begin position="317"/>
        <end position="338"/>
    </location>
</feature>
<dbReference type="PANTHER" id="PTHR15502">
    <property type="entry name" value="CALCINEURIN-BINDING PROTEIN CABIN 1-RELATED"/>
    <property type="match status" value="1"/>
</dbReference>
<dbReference type="InterPro" id="IPR011990">
    <property type="entry name" value="TPR-like_helical_dom_sf"/>
</dbReference>
<feature type="region of interest" description="Disordered" evidence="3">
    <location>
        <begin position="1693"/>
        <end position="1743"/>
    </location>
</feature>
<evidence type="ECO:0000256" key="2">
    <source>
        <dbReference type="ARBA" id="ARBA00023242"/>
    </source>
</evidence>
<feature type="compositionally biased region" description="Basic and acidic residues" evidence="3">
    <location>
        <begin position="1710"/>
        <end position="1719"/>
    </location>
</feature>
<dbReference type="SUPFAM" id="SSF48452">
    <property type="entry name" value="TPR-like"/>
    <property type="match status" value="2"/>
</dbReference>
<dbReference type="Proteomes" id="UP001307889">
    <property type="component" value="Chromosome 6"/>
</dbReference>
<feature type="region of interest" description="Disordered" evidence="3">
    <location>
        <begin position="1959"/>
        <end position="2012"/>
    </location>
</feature>
<dbReference type="EMBL" id="AP028914">
    <property type="protein sequence ID" value="BES95231.1"/>
    <property type="molecule type" value="Genomic_DNA"/>
</dbReference>
<organism evidence="4 5">
    <name type="scientific">Nesidiocoris tenuis</name>
    <dbReference type="NCBI Taxonomy" id="355587"/>
    <lineage>
        <taxon>Eukaryota</taxon>
        <taxon>Metazoa</taxon>
        <taxon>Ecdysozoa</taxon>
        <taxon>Arthropoda</taxon>
        <taxon>Hexapoda</taxon>
        <taxon>Insecta</taxon>
        <taxon>Pterygota</taxon>
        <taxon>Neoptera</taxon>
        <taxon>Paraneoptera</taxon>
        <taxon>Hemiptera</taxon>
        <taxon>Heteroptera</taxon>
        <taxon>Panheteroptera</taxon>
        <taxon>Cimicomorpha</taxon>
        <taxon>Miridae</taxon>
        <taxon>Dicyphina</taxon>
        <taxon>Nesidiocoris</taxon>
    </lineage>
</organism>
<feature type="compositionally biased region" description="Polar residues" evidence="3">
    <location>
        <begin position="2130"/>
        <end position="2177"/>
    </location>
</feature>
<keyword evidence="2" id="KW-0539">Nucleus</keyword>
<feature type="compositionally biased region" description="Low complexity" evidence="3">
    <location>
        <begin position="2282"/>
        <end position="2302"/>
    </location>
</feature>
<dbReference type="SMART" id="SM00028">
    <property type="entry name" value="TPR"/>
    <property type="match status" value="4"/>
</dbReference>
<gene>
    <name evidence="4" type="ORF">NTJ_08041</name>
</gene>
<evidence type="ECO:0000313" key="5">
    <source>
        <dbReference type="Proteomes" id="UP001307889"/>
    </source>
</evidence>
<feature type="region of interest" description="Disordered" evidence="3">
    <location>
        <begin position="2130"/>
        <end position="2212"/>
    </location>
</feature>
<name>A0ABN7ASR4_9HEMI</name>
<feature type="compositionally biased region" description="Low complexity" evidence="3">
    <location>
        <begin position="1959"/>
        <end position="2000"/>
    </location>
</feature>
<feature type="compositionally biased region" description="Low complexity" evidence="3">
    <location>
        <begin position="2052"/>
        <end position="2068"/>
    </location>
</feature>
<evidence type="ECO:0008006" key="6">
    <source>
        <dbReference type="Google" id="ProtNLM"/>
    </source>
</evidence>
<feature type="region of interest" description="Disordered" evidence="3">
    <location>
        <begin position="317"/>
        <end position="340"/>
    </location>
</feature>
<feature type="region of interest" description="Disordered" evidence="3">
    <location>
        <begin position="2052"/>
        <end position="2092"/>
    </location>
</feature>
<proteinExistence type="predicted"/>
<evidence type="ECO:0000256" key="3">
    <source>
        <dbReference type="SAM" id="MobiDB-lite"/>
    </source>
</evidence>
<dbReference type="PANTHER" id="PTHR15502:SF7">
    <property type="entry name" value="CALCINEURIN-BINDING PROTEIN CABIN-1"/>
    <property type="match status" value="1"/>
</dbReference>
<feature type="compositionally biased region" description="Low complexity" evidence="3">
    <location>
        <begin position="1350"/>
        <end position="1411"/>
    </location>
</feature>
<accession>A0ABN7ASR4</accession>
<feature type="region of interest" description="Disordered" evidence="3">
    <location>
        <begin position="1272"/>
        <end position="1431"/>
    </location>
</feature>
<evidence type="ECO:0000256" key="1">
    <source>
        <dbReference type="ARBA" id="ARBA00004123"/>
    </source>
</evidence>
<keyword evidence="5" id="KW-1185">Reference proteome</keyword>
<protein>
    <recommendedName>
        <fullName evidence="6">Calcineurin-binding protein cabin-1 MEF2-binding domain-containing protein</fullName>
    </recommendedName>
</protein>
<dbReference type="InterPro" id="IPR019734">
    <property type="entry name" value="TPR_rpt"/>
</dbReference>
<feature type="compositionally biased region" description="Basic residues" evidence="3">
    <location>
        <begin position="2304"/>
        <end position="2313"/>
    </location>
</feature>